<dbReference type="Gene3D" id="3.30.450.80">
    <property type="entry name" value="Transcription factor LuxR-like, autoinducer-binding domain"/>
    <property type="match status" value="1"/>
</dbReference>
<name>A0A917Q9T2_9HYPH</name>
<reference evidence="5 6" key="1">
    <citation type="journal article" date="2014" name="Int. J. Syst. Evol. Microbiol.">
        <title>Complete genome sequence of Corynebacterium casei LMG S-19264T (=DSM 44701T), isolated from a smear-ripened cheese.</title>
        <authorList>
            <consortium name="US DOE Joint Genome Institute (JGI-PGF)"/>
            <person name="Walter F."/>
            <person name="Albersmeier A."/>
            <person name="Kalinowski J."/>
            <person name="Ruckert C."/>
        </authorList>
    </citation>
    <scope>NUCLEOTIDE SEQUENCE [LARGE SCALE GENOMIC DNA]</scope>
    <source>
        <strain evidence="5 6">CGMCC 1.9161</strain>
    </source>
</reference>
<dbReference type="PANTHER" id="PTHR44688">
    <property type="entry name" value="DNA-BINDING TRANSCRIPTIONAL ACTIVATOR DEVR_DOSR"/>
    <property type="match status" value="1"/>
</dbReference>
<dbReference type="PANTHER" id="PTHR44688:SF16">
    <property type="entry name" value="DNA-BINDING TRANSCRIPTIONAL ACTIVATOR DEVR_DOSR"/>
    <property type="match status" value="1"/>
</dbReference>
<dbReference type="PROSITE" id="PS50043">
    <property type="entry name" value="HTH_LUXR_2"/>
    <property type="match status" value="1"/>
</dbReference>
<dbReference type="Proteomes" id="UP000600449">
    <property type="component" value="Unassembled WGS sequence"/>
</dbReference>
<dbReference type="Gene3D" id="1.10.10.10">
    <property type="entry name" value="Winged helix-like DNA-binding domain superfamily/Winged helix DNA-binding domain"/>
    <property type="match status" value="1"/>
</dbReference>
<keyword evidence="1" id="KW-0805">Transcription regulation</keyword>
<evidence type="ECO:0000256" key="1">
    <source>
        <dbReference type="ARBA" id="ARBA00023015"/>
    </source>
</evidence>
<dbReference type="InterPro" id="IPR016032">
    <property type="entry name" value="Sig_transdc_resp-reg_C-effctor"/>
</dbReference>
<evidence type="ECO:0000259" key="4">
    <source>
        <dbReference type="PROSITE" id="PS50043"/>
    </source>
</evidence>
<keyword evidence="3" id="KW-0804">Transcription</keyword>
<dbReference type="Pfam" id="PF03472">
    <property type="entry name" value="Autoind_bind"/>
    <property type="match status" value="1"/>
</dbReference>
<dbReference type="InterPro" id="IPR005143">
    <property type="entry name" value="TF_LuxR_autoind-bd_dom"/>
</dbReference>
<dbReference type="EMBL" id="BMMF01000006">
    <property type="protein sequence ID" value="GGK36775.1"/>
    <property type="molecule type" value="Genomic_DNA"/>
</dbReference>
<dbReference type="GO" id="GO:0003677">
    <property type="term" value="F:DNA binding"/>
    <property type="evidence" value="ECO:0007669"/>
    <property type="project" value="UniProtKB-KW"/>
</dbReference>
<keyword evidence="2" id="KW-0238">DNA-binding</keyword>
<dbReference type="InterPro" id="IPR000792">
    <property type="entry name" value="Tscrpt_reg_LuxR_C"/>
</dbReference>
<dbReference type="RefSeq" id="WP_244645336.1">
    <property type="nucleotide sequence ID" value="NZ_BMMF01000006.1"/>
</dbReference>
<dbReference type="CDD" id="cd06170">
    <property type="entry name" value="LuxR_C_like"/>
    <property type="match status" value="1"/>
</dbReference>
<evidence type="ECO:0000313" key="5">
    <source>
        <dbReference type="EMBL" id="GGK36775.1"/>
    </source>
</evidence>
<dbReference type="SUPFAM" id="SSF75516">
    <property type="entry name" value="Pheromone-binding domain of LuxR-like quorum-sensing transcription factors"/>
    <property type="match status" value="1"/>
</dbReference>
<evidence type="ECO:0000256" key="3">
    <source>
        <dbReference type="ARBA" id="ARBA00023163"/>
    </source>
</evidence>
<dbReference type="InterPro" id="IPR036693">
    <property type="entry name" value="TF_LuxR_autoind-bd_dom_sf"/>
</dbReference>
<gene>
    <name evidence="5" type="primary">bjaR1</name>
    <name evidence="5" type="ORF">GCM10011322_24730</name>
</gene>
<comment type="caution">
    <text evidence="5">The sequence shown here is derived from an EMBL/GenBank/DDBJ whole genome shotgun (WGS) entry which is preliminary data.</text>
</comment>
<dbReference type="PROSITE" id="PS00622">
    <property type="entry name" value="HTH_LUXR_1"/>
    <property type="match status" value="1"/>
</dbReference>
<protein>
    <submittedName>
        <fullName evidence="5">Transcriptional activator protein BjaR1</fullName>
    </submittedName>
</protein>
<dbReference type="SUPFAM" id="SSF46894">
    <property type="entry name" value="C-terminal effector domain of the bipartite response regulators"/>
    <property type="match status" value="1"/>
</dbReference>
<dbReference type="GO" id="GO:0006355">
    <property type="term" value="P:regulation of DNA-templated transcription"/>
    <property type="evidence" value="ECO:0007669"/>
    <property type="project" value="InterPro"/>
</dbReference>
<dbReference type="InterPro" id="IPR036388">
    <property type="entry name" value="WH-like_DNA-bd_sf"/>
</dbReference>
<feature type="domain" description="HTH luxR-type" evidence="4">
    <location>
        <begin position="174"/>
        <end position="239"/>
    </location>
</feature>
<dbReference type="Pfam" id="PF00196">
    <property type="entry name" value="GerE"/>
    <property type="match status" value="1"/>
</dbReference>
<keyword evidence="6" id="KW-1185">Reference proteome</keyword>
<organism evidence="5 6">
    <name type="scientific">Salinarimonas ramus</name>
    <dbReference type="NCBI Taxonomy" id="690164"/>
    <lineage>
        <taxon>Bacteria</taxon>
        <taxon>Pseudomonadati</taxon>
        <taxon>Pseudomonadota</taxon>
        <taxon>Alphaproteobacteria</taxon>
        <taxon>Hyphomicrobiales</taxon>
        <taxon>Salinarimonadaceae</taxon>
        <taxon>Salinarimonas</taxon>
    </lineage>
</organism>
<dbReference type="SMART" id="SM00421">
    <property type="entry name" value="HTH_LUXR"/>
    <property type="match status" value="1"/>
</dbReference>
<dbReference type="PRINTS" id="PR00038">
    <property type="entry name" value="HTHLUXR"/>
</dbReference>
<proteinExistence type="predicted"/>
<evidence type="ECO:0000256" key="2">
    <source>
        <dbReference type="ARBA" id="ARBA00023125"/>
    </source>
</evidence>
<sequence>MTSRKIDFAKDAFAFVEAIENADTPEALLGEMHRALGVFGFENFVITSLPRPGQSMRKAILIHHLPDQWFELYTRKSYADHDPVIRHCRQTVKPFEWGEAPFDADSDPGAVEVMRRARDYRMEQGFCVPIHGINGYDACISLSGKEVDLSPRTKPAIHLMALYAFDRGRQISGGTLPDTLLSPREREVLAHSAQGLSAPAIAQRLGITERTVTAHVANACQKLDAANKTQAVARALHYRYISL</sequence>
<accession>A0A917Q9T2</accession>
<dbReference type="AlphaFoldDB" id="A0A917Q9T2"/>
<evidence type="ECO:0000313" key="6">
    <source>
        <dbReference type="Proteomes" id="UP000600449"/>
    </source>
</evidence>